<dbReference type="PROSITE" id="PS50142">
    <property type="entry name" value="RNASE_3_2"/>
    <property type="match status" value="2"/>
</dbReference>
<keyword evidence="2" id="KW-0677">Repeat</keyword>
<evidence type="ECO:0000256" key="1">
    <source>
        <dbReference type="ARBA" id="ARBA00001946"/>
    </source>
</evidence>
<evidence type="ECO:0000259" key="10">
    <source>
        <dbReference type="PROSITE" id="PS50821"/>
    </source>
</evidence>
<dbReference type="InterPro" id="IPR036389">
    <property type="entry name" value="RNase_III_sf"/>
</dbReference>
<evidence type="ECO:0000313" key="13">
    <source>
        <dbReference type="Proteomes" id="UP001497453"/>
    </source>
</evidence>
<dbReference type="CDD" id="cd00593">
    <property type="entry name" value="RIBOc"/>
    <property type="match status" value="2"/>
</dbReference>
<evidence type="ECO:0000259" key="9">
    <source>
        <dbReference type="PROSITE" id="PS50142"/>
    </source>
</evidence>
<feature type="region of interest" description="Disordered" evidence="8">
    <location>
        <begin position="865"/>
        <end position="928"/>
    </location>
</feature>
<feature type="region of interest" description="Disordered" evidence="8">
    <location>
        <begin position="1"/>
        <end position="40"/>
    </location>
</feature>
<dbReference type="InterPro" id="IPR000999">
    <property type="entry name" value="RNase_III_dom"/>
</dbReference>
<feature type="compositionally biased region" description="Polar residues" evidence="8">
    <location>
        <begin position="325"/>
        <end position="335"/>
    </location>
</feature>
<dbReference type="SUPFAM" id="SSF69065">
    <property type="entry name" value="RNase III domain-like"/>
    <property type="match status" value="2"/>
</dbReference>
<feature type="region of interest" description="Disordered" evidence="8">
    <location>
        <begin position="306"/>
        <end position="360"/>
    </location>
</feature>
<keyword evidence="6" id="KW-0067">ATP-binding</keyword>
<evidence type="ECO:0000259" key="11">
    <source>
        <dbReference type="PROSITE" id="PS51327"/>
    </source>
</evidence>
<keyword evidence="3" id="KW-0547">Nucleotide-binding</keyword>
<sequence length="1298" mass="145923">MASKRNESHIERKRHYAGGSVSSTSDIGRPQKRQRVEDNGSNVSFAKVVVTYEPPPGESKTTLYNQLRTLDPSGHFSRRFRDAKRVMSALGSSAADLYWRRWMESLDSGTRDETEHSVRSAMHNLIESWTFEMPTLFSKYSSSNVSSQFSKFVQILQSCEPYAADFRGIVIGVLLASNSKSWNSYLDVVRHSAVATMMVEMLQCVDETMDTIRPAVIIPSDTLRGKNVNEILERFATGTYNLLILSKHTVNMSIIQPSAMVWYDLFGEPRPSFNFTRLFEGHRSHMVYMAEAGNDTHKQLLLSWGTSPSQRKDSREPAREDESSCPFSDATTSAPTDEGDDEDEERYIQDPTTNRQLRPRDAQGVLMRFLSASTNDDHLDLDHVFQVTRTQNGQYLCKVKFPEGLPQDTITGFPKPTPAKAQREASFLACQSLFHHGLLEYPLFPNAHGGLPEILDDATGPEAIAASGMRRYAKATPIFWTNSLSASSQTLYPLVVKIEGTLGNAAHAPVVVLTRLPFPPLRQSGVFSGGEKAVVSFQRGAPLEVDEDKLHLLHLYTLRVSRTLTNKELNFSAEELPYFWAPLNCDSTDVFQRKSDAWARPTISEHIPWDLVRTAAENCLKPLVTEGTDLDEACKDAIVQDRWVEFTNRHYVVEVRHDLTPLSKAEDSPREADFASFLDYCKTHRKNFEGLRDENQPMIQVSPVAPLVDYLNPVAKPYRTAQRTPMKYLIPELCCKFTIPASTFRTLQILPSIMHRISDQLLAKQLNDNLFDNQLSEEHLFEALFPPSADTESSYERLELLGDAYLKYVASVYLYVTMPGKRENTLHAARRDIVSNKTLHTGAVAIGLPALIRGKPFLPKVWQPTIPRQDSEQSGISKPPSASSGENQAKMSRTSDSATQPANLPQPEDVTRSTMAKRGKRKKQQDEQAIQWLGDKTVADVVEAIIGAAYLSRDRDLALQVAKRLNVPLPGVERWSDLESKYNVPSGQQTVQLSAQTVKAVEAIVGFKFRQPALLAEALTHNSIQQSQQVVGYDRLEYLGDAILDFYVVKNVYKRYPLLSSGGLSMLKSAMVLNTTLATICVFTGLYEHIQYASRDVEKSIQLFANKIKILRGQELEQAKAEGRQPGQYWLEVPAPKVLSDVVEALLGALFVSERFSEVGTDAFFHKVLEPFFSQHIRMQTLSHHPNIALYEWFQAEGCQEHQIVKSWENEQTRCDVVVHDTVLASAMDPSPTVARRMVAFFALDALEGDPQFMSRICSCRVNRINKKLQKQQLGYEDEDDAQAVENVLGQLGEIESE</sequence>
<organism evidence="12 13">
    <name type="scientific">Somion occarium</name>
    <dbReference type="NCBI Taxonomy" id="3059160"/>
    <lineage>
        <taxon>Eukaryota</taxon>
        <taxon>Fungi</taxon>
        <taxon>Dikarya</taxon>
        <taxon>Basidiomycota</taxon>
        <taxon>Agaricomycotina</taxon>
        <taxon>Agaricomycetes</taxon>
        <taxon>Polyporales</taxon>
        <taxon>Cerrenaceae</taxon>
        <taxon>Somion</taxon>
    </lineage>
</organism>
<proteinExistence type="predicted"/>
<dbReference type="PANTHER" id="PTHR14950">
    <property type="entry name" value="DICER-RELATED"/>
    <property type="match status" value="1"/>
</dbReference>
<dbReference type="PANTHER" id="PTHR14950:SF37">
    <property type="entry name" value="ENDORIBONUCLEASE DICER"/>
    <property type="match status" value="1"/>
</dbReference>
<feature type="compositionally biased region" description="Basic and acidic residues" evidence="8">
    <location>
        <begin position="1"/>
        <end position="10"/>
    </location>
</feature>
<evidence type="ECO:0000256" key="5">
    <source>
        <dbReference type="ARBA" id="ARBA00022806"/>
    </source>
</evidence>
<dbReference type="PROSITE" id="PS50821">
    <property type="entry name" value="PAZ"/>
    <property type="match status" value="1"/>
</dbReference>
<reference evidence="13" key="1">
    <citation type="submission" date="2024-04" db="EMBL/GenBank/DDBJ databases">
        <authorList>
            <person name="Shaw F."/>
            <person name="Minotto A."/>
        </authorList>
    </citation>
    <scope>NUCLEOTIDE SEQUENCE [LARGE SCALE GENOMIC DNA]</scope>
</reference>
<accession>A0ABP1D659</accession>
<dbReference type="Pfam" id="PF00636">
    <property type="entry name" value="Ribonuclease_3"/>
    <property type="match status" value="2"/>
</dbReference>
<dbReference type="SMART" id="SM00535">
    <property type="entry name" value="RIBOc"/>
    <property type="match status" value="2"/>
</dbReference>
<feature type="domain" description="RNase III" evidence="9">
    <location>
        <begin position="998"/>
        <end position="1155"/>
    </location>
</feature>
<feature type="compositionally biased region" description="Polar residues" evidence="8">
    <location>
        <begin position="866"/>
        <end position="903"/>
    </location>
</feature>
<keyword evidence="5" id="KW-0347">Helicase</keyword>
<keyword evidence="13" id="KW-1185">Reference proteome</keyword>
<dbReference type="EMBL" id="OZ037945">
    <property type="protein sequence ID" value="CAL1702189.1"/>
    <property type="molecule type" value="Genomic_DNA"/>
</dbReference>
<evidence type="ECO:0008006" key="14">
    <source>
        <dbReference type="Google" id="ProtNLM"/>
    </source>
</evidence>
<feature type="domain" description="RNase III" evidence="9">
    <location>
        <begin position="759"/>
        <end position="954"/>
    </location>
</feature>
<keyword evidence="4" id="KW-0378">Hydrolase</keyword>
<evidence type="ECO:0000313" key="12">
    <source>
        <dbReference type="EMBL" id="CAL1702189.1"/>
    </source>
</evidence>
<dbReference type="Gene3D" id="3.30.160.380">
    <property type="entry name" value="Dicer dimerisation domain"/>
    <property type="match status" value="1"/>
</dbReference>
<feature type="domain" description="Dicer dsRNA-binding fold" evidence="11">
    <location>
        <begin position="362"/>
        <end position="453"/>
    </location>
</feature>
<keyword evidence="7" id="KW-0694">RNA-binding</keyword>
<dbReference type="InterPro" id="IPR005034">
    <property type="entry name" value="Dicer_dimerisation"/>
</dbReference>
<evidence type="ECO:0000256" key="3">
    <source>
        <dbReference type="ARBA" id="ARBA00022741"/>
    </source>
</evidence>
<evidence type="ECO:0000256" key="2">
    <source>
        <dbReference type="ARBA" id="ARBA00022737"/>
    </source>
</evidence>
<feature type="compositionally biased region" description="Basic and acidic residues" evidence="8">
    <location>
        <begin position="310"/>
        <end position="322"/>
    </location>
</feature>
<gene>
    <name evidence="12" type="ORF">GFSPODELE1_LOCUS3922</name>
</gene>
<dbReference type="InterPro" id="IPR038248">
    <property type="entry name" value="Dicer_dimer_sf"/>
</dbReference>
<dbReference type="Gene3D" id="2.170.260.10">
    <property type="entry name" value="paz domain"/>
    <property type="match status" value="1"/>
</dbReference>
<dbReference type="Gene3D" id="1.10.1520.10">
    <property type="entry name" value="Ribonuclease III domain"/>
    <property type="match status" value="2"/>
</dbReference>
<evidence type="ECO:0000256" key="6">
    <source>
        <dbReference type="ARBA" id="ARBA00022840"/>
    </source>
</evidence>
<dbReference type="InterPro" id="IPR003100">
    <property type="entry name" value="PAZ_dom"/>
</dbReference>
<comment type="cofactor">
    <cofactor evidence="1">
        <name>Mg(2+)</name>
        <dbReference type="ChEBI" id="CHEBI:18420"/>
    </cofactor>
</comment>
<feature type="domain" description="PAZ" evidence="10">
    <location>
        <begin position="610"/>
        <end position="715"/>
    </location>
</feature>
<evidence type="ECO:0000256" key="7">
    <source>
        <dbReference type="PROSITE-ProRule" id="PRU00657"/>
    </source>
</evidence>
<dbReference type="PROSITE" id="PS00517">
    <property type="entry name" value="RNASE_3_1"/>
    <property type="match status" value="1"/>
</dbReference>
<evidence type="ECO:0000256" key="4">
    <source>
        <dbReference type="ARBA" id="ARBA00022801"/>
    </source>
</evidence>
<name>A0ABP1D659_9APHY</name>
<dbReference type="Proteomes" id="UP001497453">
    <property type="component" value="Chromosome 2"/>
</dbReference>
<evidence type="ECO:0000256" key="8">
    <source>
        <dbReference type="SAM" id="MobiDB-lite"/>
    </source>
</evidence>
<dbReference type="PROSITE" id="PS51327">
    <property type="entry name" value="DICER_DSRBF"/>
    <property type="match status" value="1"/>
</dbReference>
<dbReference type="Pfam" id="PF03368">
    <property type="entry name" value="Dicer_dimer"/>
    <property type="match status" value="1"/>
</dbReference>
<protein>
    <recommendedName>
        <fullName evidence="14">Dicer-like protein 1</fullName>
    </recommendedName>
</protein>